<evidence type="ECO:0000256" key="1">
    <source>
        <dbReference type="SAM" id="Phobius"/>
    </source>
</evidence>
<keyword evidence="1" id="KW-1133">Transmembrane helix</keyword>
<dbReference type="HOGENOM" id="CLU_038504_0_0_1"/>
<keyword evidence="3" id="KW-1185">Reference proteome</keyword>
<dbReference type="AlphaFoldDB" id="A0A0D2G3T6"/>
<reference evidence="2 3" key="1">
    <citation type="submission" date="2015-01" db="EMBL/GenBank/DDBJ databases">
        <title>The Genome Sequence of Capronia semiimmersa CBS27337.</title>
        <authorList>
            <consortium name="The Broad Institute Genomics Platform"/>
            <person name="Cuomo C."/>
            <person name="de Hoog S."/>
            <person name="Gorbushina A."/>
            <person name="Stielow B."/>
            <person name="Teixiera M."/>
            <person name="Abouelleil A."/>
            <person name="Chapman S.B."/>
            <person name="Priest M."/>
            <person name="Young S.K."/>
            <person name="Wortman J."/>
            <person name="Nusbaum C."/>
            <person name="Birren B."/>
        </authorList>
    </citation>
    <scope>NUCLEOTIDE SEQUENCE [LARGE SCALE GENOMIC DNA]</scope>
    <source>
        <strain evidence="2 3">CBS 27337</strain>
    </source>
</reference>
<gene>
    <name evidence="2" type="ORF">PV04_06034</name>
</gene>
<protein>
    <submittedName>
        <fullName evidence="2">Uncharacterized protein</fullName>
    </submittedName>
</protein>
<dbReference type="EMBL" id="KN846959">
    <property type="protein sequence ID" value="KIW66734.1"/>
    <property type="molecule type" value="Genomic_DNA"/>
</dbReference>
<dbReference type="Proteomes" id="UP000054266">
    <property type="component" value="Unassembled WGS sequence"/>
</dbReference>
<sequence length="463" mass="53175">MGSTTPARCPTQQHDAEIEKFQAQQLRRERRYRNSYIGVKEKQPLLPMSTRISLAPGGNNSRVRRSLAVALVGALCFAILVLHRLRELHSQRPLSFPTSESATGFSNDLRVWQFDKPDDVKVIGLVFFGRKSRVELLRCYIERNLVDHGGWLDEVHWVKNTDNSEDLKYLEAILASSPRYKTVELEGVGFVGYGQAWGKLERGSLYVKIDDDVVWFDDDTIPRIVSMKLAHPEYLLVSANMINSPLMGWVHYHMGALHPYLPEIADFEPDIFHRSQPSRKPWAHWLYPYWTGPTDYFFGINQEPPYDGHRWLRLRNDTDMHRTPASEIEYATWGTGLKSWAIAAQEHYSFLENLAEGNLDLCRMGVGSSDPNGGKPWFTVDKRLSINFIAIWADDVLNNLPMDTVDEEWLTVNLPKKLQRQIAVNTDALAVHFTFGTQGNVEKTDLLARYHDYALNEKCARRI</sequence>
<evidence type="ECO:0000313" key="3">
    <source>
        <dbReference type="Proteomes" id="UP000054266"/>
    </source>
</evidence>
<feature type="transmembrane region" description="Helical" evidence="1">
    <location>
        <begin position="67"/>
        <end position="85"/>
    </location>
</feature>
<proteinExistence type="predicted"/>
<evidence type="ECO:0000313" key="2">
    <source>
        <dbReference type="EMBL" id="KIW66734.1"/>
    </source>
</evidence>
<organism evidence="2 3">
    <name type="scientific">Phialophora macrospora</name>
    <dbReference type="NCBI Taxonomy" id="1851006"/>
    <lineage>
        <taxon>Eukaryota</taxon>
        <taxon>Fungi</taxon>
        <taxon>Dikarya</taxon>
        <taxon>Ascomycota</taxon>
        <taxon>Pezizomycotina</taxon>
        <taxon>Eurotiomycetes</taxon>
        <taxon>Chaetothyriomycetidae</taxon>
        <taxon>Chaetothyriales</taxon>
        <taxon>Herpotrichiellaceae</taxon>
        <taxon>Phialophora</taxon>
    </lineage>
</organism>
<keyword evidence="1" id="KW-0472">Membrane</keyword>
<name>A0A0D2G3T6_9EURO</name>
<accession>A0A0D2G3T6</accession>
<keyword evidence="1" id="KW-0812">Transmembrane</keyword>